<gene>
    <name evidence="1" type="ORF">HPBE_LOCUS27438</name>
</gene>
<evidence type="ECO:0000313" key="1">
    <source>
        <dbReference type="EMBL" id="VDP64021.1"/>
    </source>
</evidence>
<dbReference type="AlphaFoldDB" id="A0A3P8F413"/>
<proteinExistence type="predicted"/>
<reference evidence="1" key="1">
    <citation type="submission" date="2018-11" db="EMBL/GenBank/DDBJ databases">
        <authorList>
            <consortium name="Pathogen Informatics"/>
        </authorList>
    </citation>
    <scope>NUCLEOTIDE SEQUENCE [LARGE SCALE GENOMIC DNA]</scope>
</reference>
<sequence length="46" mass="5600">MYLSYYSRIMYRMPEFISDVKIRYPEYAAVLRSRGEGGCRSERRSR</sequence>
<name>A0A3P8F413_HELPZ</name>
<accession>A0A3P8F413</accession>
<dbReference type="EMBL" id="UZAH01044122">
    <property type="protein sequence ID" value="VDP64021.1"/>
    <property type="molecule type" value="Genomic_DNA"/>
</dbReference>
<protein>
    <submittedName>
        <fullName evidence="1">Uncharacterized protein</fullName>
    </submittedName>
</protein>
<organism evidence="1">
    <name type="scientific">Heligmosomoides polygyrus</name>
    <name type="common">Parasitic roundworm</name>
    <dbReference type="NCBI Taxonomy" id="6339"/>
    <lineage>
        <taxon>Eukaryota</taxon>
        <taxon>Metazoa</taxon>
        <taxon>Ecdysozoa</taxon>
        <taxon>Nematoda</taxon>
        <taxon>Chromadorea</taxon>
        <taxon>Rhabditida</taxon>
        <taxon>Rhabditina</taxon>
        <taxon>Rhabditomorpha</taxon>
        <taxon>Strongyloidea</taxon>
        <taxon>Heligmosomidae</taxon>
        <taxon>Heligmosomoides</taxon>
    </lineage>
</organism>